<accession>A0A2W2EED7</accession>
<dbReference type="Proteomes" id="UP000248924">
    <property type="component" value="Unassembled WGS sequence"/>
</dbReference>
<organism evidence="2 3">
    <name type="scientific">Micromonospora craterilacus</name>
    <dbReference type="NCBI Taxonomy" id="1655439"/>
    <lineage>
        <taxon>Bacteria</taxon>
        <taxon>Bacillati</taxon>
        <taxon>Actinomycetota</taxon>
        <taxon>Actinomycetes</taxon>
        <taxon>Micromonosporales</taxon>
        <taxon>Micromonosporaceae</taxon>
        <taxon>Micromonospora</taxon>
    </lineage>
</organism>
<proteinExistence type="predicted"/>
<name>A0A2W2EED7_9ACTN</name>
<keyword evidence="3" id="KW-1185">Reference proteome</keyword>
<keyword evidence="1" id="KW-0472">Membrane</keyword>
<keyword evidence="1" id="KW-1133">Transmembrane helix</keyword>
<keyword evidence="1" id="KW-0812">Transmembrane</keyword>
<evidence type="ECO:0008006" key="4">
    <source>
        <dbReference type="Google" id="ProtNLM"/>
    </source>
</evidence>
<gene>
    <name evidence="2" type="ORF">C1I95_08530</name>
</gene>
<dbReference type="SUPFAM" id="SSF52833">
    <property type="entry name" value="Thioredoxin-like"/>
    <property type="match status" value="1"/>
</dbReference>
<comment type="caution">
    <text evidence="2">The sequence shown here is derived from an EMBL/GenBank/DDBJ whole genome shotgun (WGS) entry which is preliminary data.</text>
</comment>
<feature type="transmembrane region" description="Helical" evidence="1">
    <location>
        <begin position="6"/>
        <end position="26"/>
    </location>
</feature>
<dbReference type="Gene3D" id="3.40.30.10">
    <property type="entry name" value="Glutaredoxin"/>
    <property type="match status" value="1"/>
</dbReference>
<dbReference type="AlphaFoldDB" id="A0A2W2EED7"/>
<dbReference type="InterPro" id="IPR036249">
    <property type="entry name" value="Thioredoxin-like_sf"/>
</dbReference>
<sequence length="169" mass="17840">MDPVVGIIILLTVFVLLLFAAGAGLYRRVRELELAVYQGIGQNLVGTNTANALQPLATKGKTTVIVKVNRRCPVCDDLLGGVARIAPGLGNSIQLTVLSDDPQFGKPLPENVRVVKDADAWRALTVPYVPAVVVVSADGVVLHTEPGGSVESFEATVERAATIGKETVR</sequence>
<evidence type="ECO:0000256" key="1">
    <source>
        <dbReference type="SAM" id="Phobius"/>
    </source>
</evidence>
<protein>
    <recommendedName>
        <fullName evidence="4">Thioredoxin domain-containing protein</fullName>
    </recommendedName>
</protein>
<reference evidence="2 3" key="1">
    <citation type="submission" date="2018-01" db="EMBL/GenBank/DDBJ databases">
        <title>Draft genome sequence of Jishengella sp. NA12.</title>
        <authorList>
            <person name="Sahin N."/>
            <person name="Ay H."/>
            <person name="Saygin H."/>
        </authorList>
    </citation>
    <scope>NUCLEOTIDE SEQUENCE [LARGE SCALE GENOMIC DNA]</scope>
    <source>
        <strain evidence="2 3">NA12</strain>
    </source>
</reference>
<dbReference type="EMBL" id="POTY01000036">
    <property type="protein sequence ID" value="PZG20871.1"/>
    <property type="molecule type" value="Genomic_DNA"/>
</dbReference>
<evidence type="ECO:0000313" key="2">
    <source>
        <dbReference type="EMBL" id="PZG20871.1"/>
    </source>
</evidence>
<evidence type="ECO:0000313" key="3">
    <source>
        <dbReference type="Proteomes" id="UP000248924"/>
    </source>
</evidence>